<dbReference type="AlphaFoldDB" id="A0A9E7HX03"/>
<feature type="compositionally biased region" description="Low complexity" evidence="1">
    <location>
        <begin position="22"/>
        <end position="46"/>
    </location>
</feature>
<reference evidence="2" key="1">
    <citation type="submission" date="2022-05" db="EMBL/GenBank/DDBJ databases">
        <title>The Musa troglodytarum L. genome provides insights into the mechanism of non-climacteric behaviour and enrichment of carotenoids.</title>
        <authorList>
            <person name="Wang J."/>
        </authorList>
    </citation>
    <scope>NUCLEOTIDE SEQUENCE</scope>
    <source>
        <tissue evidence="2">Leaf</tissue>
    </source>
</reference>
<keyword evidence="3" id="KW-1185">Reference proteome</keyword>
<proteinExistence type="predicted"/>
<feature type="compositionally biased region" description="Polar residues" evidence="1">
    <location>
        <begin position="89"/>
        <end position="101"/>
    </location>
</feature>
<dbReference type="Proteomes" id="UP001055439">
    <property type="component" value="Chromosome 8"/>
</dbReference>
<evidence type="ECO:0000313" key="2">
    <source>
        <dbReference type="EMBL" id="URE41520.1"/>
    </source>
</evidence>
<dbReference type="PANTHER" id="PTHR33738">
    <property type="entry name" value="EMB|CAB82975.1"/>
    <property type="match status" value="1"/>
</dbReference>
<feature type="region of interest" description="Disordered" evidence="1">
    <location>
        <begin position="22"/>
        <end position="115"/>
    </location>
</feature>
<dbReference type="EMBL" id="CP097510">
    <property type="protein sequence ID" value="URE41520.1"/>
    <property type="molecule type" value="Genomic_DNA"/>
</dbReference>
<evidence type="ECO:0000256" key="1">
    <source>
        <dbReference type="SAM" id="MobiDB-lite"/>
    </source>
</evidence>
<dbReference type="PANTHER" id="PTHR33738:SF8">
    <property type="entry name" value="OS05G0454500 PROTEIN"/>
    <property type="match status" value="1"/>
</dbReference>
<evidence type="ECO:0000313" key="3">
    <source>
        <dbReference type="Proteomes" id="UP001055439"/>
    </source>
</evidence>
<accession>A0A9E7HX03</accession>
<dbReference type="OrthoDB" id="1733797at2759"/>
<organism evidence="2 3">
    <name type="scientific">Musa troglodytarum</name>
    <name type="common">fe'i banana</name>
    <dbReference type="NCBI Taxonomy" id="320322"/>
    <lineage>
        <taxon>Eukaryota</taxon>
        <taxon>Viridiplantae</taxon>
        <taxon>Streptophyta</taxon>
        <taxon>Embryophyta</taxon>
        <taxon>Tracheophyta</taxon>
        <taxon>Spermatophyta</taxon>
        <taxon>Magnoliopsida</taxon>
        <taxon>Liliopsida</taxon>
        <taxon>Zingiberales</taxon>
        <taxon>Musaceae</taxon>
        <taxon>Musa</taxon>
    </lineage>
</organism>
<sequence length="340" mass="37801">MEGEKKPSSSWIADELLDFRKSAGTPADSSFSSSSSSASSPGYFSSVFPPGSTEMSKDSAESDLFWTSSERRTDDLIGNAQAAAADGKSQGSPSRRQTTWSKDGKQVDPNQSDESTYLCSSVHYGGRDFYVSIPSNQVCGAPKSDKKADEGDDSGDANIANRGEWWQVRVLDVDGEWRGEIANLCWPVFRELLLSRCASYLQESAFQHLKSHFPYLSRGLRFACIKILLSMYEVWAAEKLFRVVTSSFYRSEAVDTLVVISSRGDAGFAADAAAQIKRREALDRQEASDHSIKHLMGYARLSASSVLWRWEWIIAYAVTLDFRLCPSFSARRHVLTIKEK</sequence>
<gene>
    <name evidence="2" type="ORF">MUK42_17182</name>
</gene>
<protein>
    <submittedName>
        <fullName evidence="2">Uncharacterized protein</fullName>
    </submittedName>
</protein>
<name>A0A9E7HX03_9LILI</name>